<dbReference type="InterPro" id="IPR016991">
    <property type="entry name" value="UCP032178"/>
</dbReference>
<feature type="transmembrane region" description="Helical" evidence="6">
    <location>
        <begin position="357"/>
        <end position="379"/>
    </location>
</feature>
<dbReference type="AlphaFoldDB" id="A0A9X3RF93"/>
<gene>
    <name evidence="7" type="ORF">M9R32_14615</name>
</gene>
<protein>
    <submittedName>
        <fullName evidence="7">DUF445 family protein</fullName>
    </submittedName>
</protein>
<evidence type="ECO:0000313" key="7">
    <source>
        <dbReference type="EMBL" id="MCZ8538427.1"/>
    </source>
</evidence>
<dbReference type="RefSeq" id="WP_269927496.1">
    <property type="nucleotide sequence ID" value="NZ_JAMKBJ010000017.1"/>
</dbReference>
<dbReference type="Pfam" id="PF04286">
    <property type="entry name" value="DUF445"/>
    <property type="match status" value="1"/>
</dbReference>
<evidence type="ECO:0000313" key="8">
    <source>
        <dbReference type="Proteomes" id="UP001152173"/>
    </source>
</evidence>
<evidence type="ECO:0000256" key="3">
    <source>
        <dbReference type="ARBA" id="ARBA00022692"/>
    </source>
</evidence>
<reference evidence="7" key="1">
    <citation type="submission" date="2022-05" db="EMBL/GenBank/DDBJ databases">
        <authorList>
            <person name="Colautti A."/>
            <person name="Iacumin L."/>
        </authorList>
    </citation>
    <scope>NUCLEOTIDE SEQUENCE</scope>
    <source>
        <strain evidence="7">SK 55</strain>
    </source>
</reference>
<dbReference type="PANTHER" id="PTHR35791:SF1">
    <property type="entry name" value="UPF0754 MEMBRANE PROTEIN YHEB"/>
    <property type="match status" value="1"/>
</dbReference>
<sequence length="382" mass="43889">MNFIWTLLFMALIGALIGGYTNHLAIKMLFRPHEAKYIGKWRVPFTPGLIPKRRDELAKQLGRTVVEHLLTPETFKRRFFSDDMRRKAELWIQGQLTKHLFESNLTLQQWLTKAGIENIPSLVEDKIDSVIDEQIESLESRFASKTVKELAPEQWQQQADERIPEIVSYMIAKGETYFASEEGRKTVKRLIDDFLSSKGTFGNMIQMFMGESSTIVDRVQPEIQKFLHAPGTFELLANVIRGEWEKLKDRPLNELIGGFDLQPVIKVVKSYVKQELALEKRLDATLQSYWPDGADWTAHNLTPKMTDFIFAQGEIKLEETIQRLKLEEMVEEQVDSFPVQRLEELVLGISRKEFKMITVLGAILGGLIGLVQGGIVYVLNMM</sequence>
<comment type="subcellular location">
    <subcellularLocation>
        <location evidence="1">Endomembrane system</location>
    </subcellularLocation>
</comment>
<dbReference type="Proteomes" id="UP001152173">
    <property type="component" value="Unassembled WGS sequence"/>
</dbReference>
<dbReference type="PANTHER" id="PTHR35791">
    <property type="entry name" value="UPF0754 MEMBRANE PROTEIN YHEB"/>
    <property type="match status" value="1"/>
</dbReference>
<evidence type="ECO:0000256" key="4">
    <source>
        <dbReference type="ARBA" id="ARBA00022989"/>
    </source>
</evidence>
<name>A0A9X3RF93_9BACL</name>
<accession>A0A9X3RF93</accession>
<dbReference type="InterPro" id="IPR007383">
    <property type="entry name" value="DUF445"/>
</dbReference>
<evidence type="ECO:0000256" key="6">
    <source>
        <dbReference type="SAM" id="Phobius"/>
    </source>
</evidence>
<dbReference type="PIRSF" id="PIRSF032178">
    <property type="entry name" value="UCP032178"/>
    <property type="match status" value="1"/>
</dbReference>
<keyword evidence="3 6" id="KW-0812">Transmembrane</keyword>
<keyword evidence="4 6" id="KW-1133">Transmembrane helix</keyword>
<evidence type="ECO:0000256" key="1">
    <source>
        <dbReference type="ARBA" id="ARBA00004308"/>
    </source>
</evidence>
<evidence type="ECO:0000256" key="5">
    <source>
        <dbReference type="ARBA" id="ARBA00023136"/>
    </source>
</evidence>
<keyword evidence="5 6" id="KW-0472">Membrane</keyword>
<comment type="caution">
    <text evidence="7">The sequence shown here is derived from an EMBL/GenBank/DDBJ whole genome shotgun (WGS) entry which is preliminary data.</text>
</comment>
<keyword evidence="8" id="KW-1185">Reference proteome</keyword>
<dbReference type="EMBL" id="JAMKBJ010000017">
    <property type="protein sequence ID" value="MCZ8538427.1"/>
    <property type="molecule type" value="Genomic_DNA"/>
</dbReference>
<comment type="similarity">
    <text evidence="2">Belongs to the UPF0754 family.</text>
</comment>
<organism evidence="7 8">
    <name type="scientific">Paenisporosarcina quisquiliarum</name>
    <dbReference type="NCBI Taxonomy" id="365346"/>
    <lineage>
        <taxon>Bacteria</taxon>
        <taxon>Bacillati</taxon>
        <taxon>Bacillota</taxon>
        <taxon>Bacilli</taxon>
        <taxon>Bacillales</taxon>
        <taxon>Caryophanaceae</taxon>
        <taxon>Paenisporosarcina</taxon>
    </lineage>
</organism>
<feature type="transmembrane region" description="Helical" evidence="6">
    <location>
        <begin position="6"/>
        <end position="26"/>
    </location>
</feature>
<dbReference type="GO" id="GO:0012505">
    <property type="term" value="C:endomembrane system"/>
    <property type="evidence" value="ECO:0007669"/>
    <property type="project" value="UniProtKB-SubCell"/>
</dbReference>
<evidence type="ECO:0000256" key="2">
    <source>
        <dbReference type="ARBA" id="ARBA00008053"/>
    </source>
</evidence>
<proteinExistence type="inferred from homology"/>